<reference evidence="10 12" key="1">
    <citation type="submission" date="2013-07" db="EMBL/GenBank/DDBJ databases">
        <authorList>
            <person name="Genoscope - CEA"/>
        </authorList>
    </citation>
    <scope>NUCLEOTIDE SEQUENCE [LARGE SCALE GENOMIC DNA]</scope>
    <source>
        <strain evidence="10">FRM16</strain>
        <strain evidence="12">FRM16 / DSM 17909</strain>
    </source>
</reference>
<sequence>MLPIVLSSTSEYRRLLLKKLGLPFTCVSPNIDESPLENESPKQLVMRLSQAKASALQCECSSHLIIASDQICVLDGKITGKPHNFENALLQLKKASGKCITFYTGITLLNSKTNVVDTRCELFHVYFRDLSETEIIHYLNKEQPFNCAGSFKSEGLGITLFEKLNGKDPNTLIGLPLITLTEMLIRQGINPLTVCSQ</sequence>
<evidence type="ECO:0000313" key="10">
    <source>
        <dbReference type="EMBL" id="CDG18208.1"/>
    </source>
</evidence>
<comment type="subcellular location">
    <subcellularLocation>
        <location evidence="1 9">Cytoplasm</location>
    </subcellularLocation>
</comment>
<organism evidence="10 12">
    <name type="scientific">Xenorhabdus doucetiae</name>
    <dbReference type="NCBI Taxonomy" id="351671"/>
    <lineage>
        <taxon>Bacteria</taxon>
        <taxon>Pseudomonadati</taxon>
        <taxon>Pseudomonadota</taxon>
        <taxon>Gammaproteobacteria</taxon>
        <taxon>Enterobacterales</taxon>
        <taxon>Morganellaceae</taxon>
        <taxon>Xenorhabdus</taxon>
    </lineage>
</organism>
<feature type="active site" description="Proton acceptor" evidence="9">
    <location>
        <position position="69"/>
    </location>
</feature>
<dbReference type="AlphaFoldDB" id="A0A068QTA4"/>
<evidence type="ECO:0000256" key="8">
    <source>
        <dbReference type="ARBA" id="ARBA00068163"/>
    </source>
</evidence>
<keyword evidence="2 9" id="KW-0963">Cytoplasm</keyword>
<dbReference type="HOGENOM" id="CLU_040416_1_0_6"/>
<accession>A0A068QTA4</accession>
<comment type="caution">
    <text evidence="9">Lacks conserved residue(s) required for the propagation of feature annotation.</text>
</comment>
<feature type="site" description="Important for substrate specificity" evidence="9">
    <location>
        <position position="70"/>
    </location>
</feature>
<dbReference type="EC" id="3.6.1.-" evidence="9"/>
<proteinExistence type="inferred from homology"/>
<feature type="site" description="Important for substrate specificity" evidence="9">
    <location>
        <position position="12"/>
    </location>
</feature>
<dbReference type="KEGG" id="xdo:XDD1_2509"/>
<dbReference type="PANTHER" id="PTHR43213">
    <property type="entry name" value="BIFUNCTIONAL DTTP/UTP PYROPHOSPHATASE/METHYLTRANSFERASE PROTEIN-RELATED"/>
    <property type="match status" value="1"/>
</dbReference>
<dbReference type="EMBL" id="FO704550">
    <property type="protein sequence ID" value="CDG18208.1"/>
    <property type="molecule type" value="Genomic_DNA"/>
</dbReference>
<dbReference type="Gene3D" id="3.90.950.10">
    <property type="match status" value="1"/>
</dbReference>
<dbReference type="Pfam" id="PF02545">
    <property type="entry name" value="Maf"/>
    <property type="match status" value="1"/>
</dbReference>
<dbReference type="Proteomes" id="UP000032721">
    <property type="component" value="Chromosome"/>
</dbReference>
<evidence type="ECO:0000256" key="6">
    <source>
        <dbReference type="ARBA" id="ARBA00053369"/>
    </source>
</evidence>
<dbReference type="GO" id="GO:0009117">
    <property type="term" value="P:nucleotide metabolic process"/>
    <property type="evidence" value="ECO:0007669"/>
    <property type="project" value="UniProtKB-KW"/>
</dbReference>
<dbReference type="GO" id="GO:0047429">
    <property type="term" value="F:nucleoside triphosphate diphosphatase activity"/>
    <property type="evidence" value="ECO:0007669"/>
    <property type="project" value="InterPro"/>
</dbReference>
<protein>
    <recommendedName>
        <fullName evidence="8 9">7-methyl-GTP pyrophosphatase</fullName>
        <shortName evidence="9">m(7)GTP pyrophosphatase</shortName>
        <ecNumber evidence="9">3.6.1.-</ecNumber>
    </recommendedName>
</protein>
<comment type="cofactor">
    <cofactor evidence="9">
        <name>a divalent metal cation</name>
        <dbReference type="ChEBI" id="CHEBI:60240"/>
    </cofactor>
</comment>
<dbReference type="RefSeq" id="WP_045971314.1">
    <property type="nucleotide sequence ID" value="NZ_CAWMED010000001.1"/>
</dbReference>
<evidence type="ECO:0000313" key="11">
    <source>
        <dbReference type="EMBL" id="TYP10015.1"/>
    </source>
</evidence>
<evidence type="ECO:0000256" key="5">
    <source>
        <dbReference type="ARBA" id="ARBA00050213"/>
    </source>
</evidence>
<keyword evidence="3 9" id="KW-0378">Hydrolase</keyword>
<evidence type="ECO:0000256" key="4">
    <source>
        <dbReference type="ARBA" id="ARBA00023080"/>
    </source>
</evidence>
<dbReference type="FunFam" id="3.90.950.10:FF:000005">
    <property type="entry name" value="7-methyl-GTP pyrophosphatase"/>
    <property type="match status" value="1"/>
</dbReference>
<dbReference type="CDD" id="cd00555">
    <property type="entry name" value="Maf"/>
    <property type="match status" value="1"/>
</dbReference>
<comment type="similarity">
    <text evidence="7 9">Belongs to the Maf family. YceF subfamily.</text>
</comment>
<dbReference type="NCBIfam" id="TIGR00172">
    <property type="entry name" value="maf"/>
    <property type="match status" value="1"/>
</dbReference>
<evidence type="ECO:0000256" key="9">
    <source>
        <dbReference type="HAMAP-Rule" id="MF_00528"/>
    </source>
</evidence>
<feature type="site" description="Important for substrate specificity" evidence="9">
    <location>
        <position position="154"/>
    </location>
</feature>
<evidence type="ECO:0000256" key="2">
    <source>
        <dbReference type="ARBA" id="ARBA00022490"/>
    </source>
</evidence>
<comment type="function">
    <text evidence="6 9">Nucleoside triphosphate pyrophosphatase that hydrolyzes 7-methyl-GTP (m(7)GTP). May have a dual role in cell division arrest and in preventing the incorporation of modified nucleotides into cellular nucleic acids.</text>
</comment>
<dbReference type="GO" id="GO:0005737">
    <property type="term" value="C:cytoplasm"/>
    <property type="evidence" value="ECO:0007669"/>
    <property type="project" value="UniProtKB-SubCell"/>
</dbReference>
<evidence type="ECO:0000313" key="13">
    <source>
        <dbReference type="Proteomes" id="UP000324170"/>
    </source>
</evidence>
<dbReference type="EMBL" id="VNHN01000016">
    <property type="protein sequence ID" value="TYP10015.1"/>
    <property type="molecule type" value="Genomic_DNA"/>
</dbReference>
<dbReference type="STRING" id="351671.XDD1_2509"/>
<gene>
    <name evidence="11" type="ORF">LY16_01305</name>
    <name evidence="10" type="ORF">XDD1_2509</name>
</gene>
<dbReference type="InterPro" id="IPR029001">
    <property type="entry name" value="ITPase-like_fam"/>
</dbReference>
<dbReference type="HAMAP" id="MF_00528">
    <property type="entry name" value="Maf"/>
    <property type="match status" value="1"/>
</dbReference>
<evidence type="ECO:0000256" key="1">
    <source>
        <dbReference type="ARBA" id="ARBA00004496"/>
    </source>
</evidence>
<evidence type="ECO:0000313" key="12">
    <source>
        <dbReference type="Proteomes" id="UP000032721"/>
    </source>
</evidence>
<comment type="catalytic activity">
    <reaction evidence="5 9">
        <text>N(7)-methyl-GTP + H2O = N(7)-methyl-GMP + diphosphate + H(+)</text>
        <dbReference type="Rhea" id="RHEA:58744"/>
        <dbReference type="ChEBI" id="CHEBI:15377"/>
        <dbReference type="ChEBI" id="CHEBI:15378"/>
        <dbReference type="ChEBI" id="CHEBI:33019"/>
        <dbReference type="ChEBI" id="CHEBI:58285"/>
        <dbReference type="ChEBI" id="CHEBI:87133"/>
    </reaction>
</comment>
<dbReference type="PIRSF" id="PIRSF006305">
    <property type="entry name" value="Maf"/>
    <property type="match status" value="1"/>
</dbReference>
<dbReference type="OrthoDB" id="9813694at2"/>
<dbReference type="Proteomes" id="UP000324170">
    <property type="component" value="Unassembled WGS sequence"/>
</dbReference>
<name>A0A068QTA4_9GAMM</name>
<dbReference type="InterPro" id="IPR003697">
    <property type="entry name" value="Maf-like"/>
</dbReference>
<keyword evidence="13" id="KW-1185">Reference proteome</keyword>
<dbReference type="PANTHER" id="PTHR43213:SF10">
    <property type="entry name" value="7-METHYL-GTP PYROPHOSPHATASE"/>
    <property type="match status" value="1"/>
</dbReference>
<evidence type="ECO:0000256" key="7">
    <source>
        <dbReference type="ARBA" id="ARBA00060749"/>
    </source>
</evidence>
<dbReference type="SUPFAM" id="SSF52972">
    <property type="entry name" value="ITPase-like"/>
    <property type="match status" value="1"/>
</dbReference>
<reference evidence="11 13" key="2">
    <citation type="submission" date="2019-07" db="EMBL/GenBank/DDBJ databases">
        <title>Genomic Encyclopedia of Type Strains, Phase I: the one thousand microbial genomes (KMG-I) project.</title>
        <authorList>
            <person name="Kyrpides N."/>
        </authorList>
    </citation>
    <scope>NUCLEOTIDE SEQUENCE [LARGE SCALE GENOMIC DNA]</scope>
    <source>
        <strain evidence="11 13">DSM 17909</strain>
    </source>
</reference>
<keyword evidence="4 9" id="KW-0546">Nucleotide metabolism</keyword>
<evidence type="ECO:0000256" key="3">
    <source>
        <dbReference type="ARBA" id="ARBA00022801"/>
    </source>
</evidence>